<name>A0A2P2IQU3_RHIMU</name>
<feature type="signal peptide" evidence="1">
    <location>
        <begin position="1"/>
        <end position="16"/>
    </location>
</feature>
<feature type="chain" id="PRO_5015130127" evidence="1">
    <location>
        <begin position="17"/>
        <end position="44"/>
    </location>
</feature>
<proteinExistence type="predicted"/>
<evidence type="ECO:0000256" key="1">
    <source>
        <dbReference type="SAM" id="SignalP"/>
    </source>
</evidence>
<accession>A0A2P2IQU3</accession>
<reference evidence="2" key="1">
    <citation type="submission" date="2018-02" db="EMBL/GenBank/DDBJ databases">
        <title>Rhizophora mucronata_Transcriptome.</title>
        <authorList>
            <person name="Meera S.P."/>
            <person name="Sreeshan A."/>
            <person name="Augustine A."/>
        </authorList>
    </citation>
    <scope>NUCLEOTIDE SEQUENCE</scope>
    <source>
        <tissue evidence="2">Leaf</tissue>
    </source>
</reference>
<dbReference type="EMBL" id="GGEC01003094">
    <property type="protein sequence ID" value="MBW83577.1"/>
    <property type="molecule type" value="Transcribed_RNA"/>
</dbReference>
<evidence type="ECO:0000313" key="2">
    <source>
        <dbReference type="EMBL" id="MBW83577.1"/>
    </source>
</evidence>
<keyword evidence="1" id="KW-0732">Signal</keyword>
<dbReference type="AlphaFoldDB" id="A0A2P2IQU3"/>
<organism evidence="2">
    <name type="scientific">Rhizophora mucronata</name>
    <name type="common">Asiatic mangrove</name>
    <dbReference type="NCBI Taxonomy" id="61149"/>
    <lineage>
        <taxon>Eukaryota</taxon>
        <taxon>Viridiplantae</taxon>
        <taxon>Streptophyta</taxon>
        <taxon>Embryophyta</taxon>
        <taxon>Tracheophyta</taxon>
        <taxon>Spermatophyta</taxon>
        <taxon>Magnoliopsida</taxon>
        <taxon>eudicotyledons</taxon>
        <taxon>Gunneridae</taxon>
        <taxon>Pentapetalae</taxon>
        <taxon>rosids</taxon>
        <taxon>fabids</taxon>
        <taxon>Malpighiales</taxon>
        <taxon>Rhizophoraceae</taxon>
        <taxon>Rhizophora</taxon>
    </lineage>
</organism>
<sequence length="44" mass="4876">MHPSVPNCVLFELVLASSLKFFGTNDSGSVPQVNLTSVEPRYFF</sequence>
<protein>
    <submittedName>
        <fullName evidence="2">Paired amphipathic helix protein Sin3-like 3 isoform X2</fullName>
    </submittedName>
</protein>